<organism evidence="2 3">
    <name type="scientific">Diaporthe australafricana</name>
    <dbReference type="NCBI Taxonomy" id="127596"/>
    <lineage>
        <taxon>Eukaryota</taxon>
        <taxon>Fungi</taxon>
        <taxon>Dikarya</taxon>
        <taxon>Ascomycota</taxon>
        <taxon>Pezizomycotina</taxon>
        <taxon>Sordariomycetes</taxon>
        <taxon>Sordariomycetidae</taxon>
        <taxon>Diaporthales</taxon>
        <taxon>Diaporthaceae</taxon>
        <taxon>Diaporthe</taxon>
    </lineage>
</organism>
<comment type="caution">
    <text evidence="2">The sequence shown here is derived from an EMBL/GenBank/DDBJ whole genome shotgun (WGS) entry which is preliminary data.</text>
</comment>
<feature type="compositionally biased region" description="Polar residues" evidence="1">
    <location>
        <begin position="31"/>
        <end position="46"/>
    </location>
</feature>
<sequence>MEYAETMDEDMMMIDQGVKDMEIDGQEPHVGSSNATSATRPNIPSTSRRRLPKSAAAKRHGPSRNLPGNNIAQHSSTSAQMRDVSRRQQKKESRAQSANVGAANPPMGIYLRDDPFFWDEPQRKPEMKFDVYIVAQALCAPVPGLSFTAPSTCCLSEDELDDLQAALVVYQRVLARKVSFVPFDNAHELLEKFVRELLATALENPGRFGSPAMGRSFWGSVIAEYKQARVTKWQYRTVKDMMRRVPGGQLPFNWKRVSPKCRKGVILRALKNTPGTHKTLDRVVAEMRLKEPPIAVSIWASTLEAVMRQYEAARTRYLSNLYESYDPVKPKAQEPPKPKRLFGMPEPYRTKTHDLKDGDDGAGGDVSDIDAEDQGQVDGRELAGTNLNFIIKLDKWMALKNGQQQGIIDDDMFSALAQMDIN</sequence>
<protein>
    <submittedName>
        <fullName evidence="2">Uncharacterized protein</fullName>
    </submittedName>
</protein>
<reference evidence="2 3" key="1">
    <citation type="journal article" date="2024" name="IMA Fungus">
        <title>IMA Genome - F19 : A genome assembly and annotation guide to empower mycologists, including annotated draft genome sequences of Ceratocystis pirilliformis, Diaporthe australafricana, Fusarium ophioides, Paecilomyces lecythidis, and Sporothrix stenoceras.</title>
        <authorList>
            <person name="Aylward J."/>
            <person name="Wilson A.M."/>
            <person name="Visagie C.M."/>
            <person name="Spraker J."/>
            <person name="Barnes I."/>
            <person name="Buitendag C."/>
            <person name="Ceriani C."/>
            <person name="Del Mar Angel L."/>
            <person name="du Plessis D."/>
            <person name="Fuchs T."/>
            <person name="Gasser K."/>
            <person name="Kramer D."/>
            <person name="Li W."/>
            <person name="Munsamy K."/>
            <person name="Piso A."/>
            <person name="Price J.L."/>
            <person name="Sonnekus B."/>
            <person name="Thomas C."/>
            <person name="van der Nest A."/>
            <person name="van Dijk A."/>
            <person name="van Heerden A."/>
            <person name="van Vuuren N."/>
            <person name="Yilmaz N."/>
            <person name="Duong T.A."/>
            <person name="van der Merwe N.A."/>
            <person name="Wingfield M.J."/>
            <person name="Wingfield B.D."/>
        </authorList>
    </citation>
    <scope>NUCLEOTIDE SEQUENCE [LARGE SCALE GENOMIC DNA]</scope>
    <source>
        <strain evidence="2 3">CMW 18300</strain>
    </source>
</reference>
<feature type="region of interest" description="Disordered" evidence="1">
    <location>
        <begin position="22"/>
        <end position="106"/>
    </location>
</feature>
<feature type="compositionally biased region" description="Basic and acidic residues" evidence="1">
    <location>
        <begin position="83"/>
        <end position="94"/>
    </location>
</feature>
<evidence type="ECO:0000256" key="1">
    <source>
        <dbReference type="SAM" id="MobiDB-lite"/>
    </source>
</evidence>
<dbReference type="Proteomes" id="UP001583177">
    <property type="component" value="Unassembled WGS sequence"/>
</dbReference>
<feature type="region of interest" description="Disordered" evidence="1">
    <location>
        <begin position="327"/>
        <end position="377"/>
    </location>
</feature>
<name>A0ABR3W117_9PEZI</name>
<feature type="compositionally biased region" description="Basic residues" evidence="1">
    <location>
        <begin position="47"/>
        <end position="62"/>
    </location>
</feature>
<dbReference type="EMBL" id="JAWRVE010000184">
    <property type="protein sequence ID" value="KAL1850640.1"/>
    <property type="molecule type" value="Genomic_DNA"/>
</dbReference>
<feature type="compositionally biased region" description="Basic and acidic residues" evidence="1">
    <location>
        <begin position="327"/>
        <end position="337"/>
    </location>
</feature>
<evidence type="ECO:0000313" key="3">
    <source>
        <dbReference type="Proteomes" id="UP001583177"/>
    </source>
</evidence>
<keyword evidence="3" id="KW-1185">Reference proteome</keyword>
<gene>
    <name evidence="2" type="ORF">Daus18300_012851</name>
</gene>
<feature type="compositionally biased region" description="Polar residues" evidence="1">
    <location>
        <begin position="66"/>
        <end position="80"/>
    </location>
</feature>
<proteinExistence type="predicted"/>
<accession>A0ABR3W117</accession>
<evidence type="ECO:0000313" key="2">
    <source>
        <dbReference type="EMBL" id="KAL1850640.1"/>
    </source>
</evidence>
<feature type="compositionally biased region" description="Basic and acidic residues" evidence="1">
    <location>
        <begin position="348"/>
        <end position="359"/>
    </location>
</feature>